<dbReference type="GO" id="GO:0005886">
    <property type="term" value="C:plasma membrane"/>
    <property type="evidence" value="ECO:0007669"/>
    <property type="project" value="UniProtKB-SubCell"/>
</dbReference>
<keyword evidence="2 8" id="KW-0813">Transport</keyword>
<evidence type="ECO:0000256" key="2">
    <source>
        <dbReference type="ARBA" id="ARBA00022448"/>
    </source>
</evidence>
<feature type="transmembrane region" description="Helical" evidence="8">
    <location>
        <begin position="526"/>
        <end position="545"/>
    </location>
</feature>
<evidence type="ECO:0000256" key="1">
    <source>
        <dbReference type="ARBA" id="ARBA00004429"/>
    </source>
</evidence>
<comment type="subunit">
    <text evidence="8">Part of a tripartite efflux system composed of MdtA, MdtB and MdtC. MdtC forms a heteromultimer with MdtB.</text>
</comment>
<dbReference type="NCBIfam" id="NF007905">
    <property type="entry name" value="PRK10614.1"/>
    <property type="match status" value="1"/>
</dbReference>
<dbReference type="EMBL" id="CABWMH010000009">
    <property type="protein sequence ID" value="VXB79612.1"/>
    <property type="molecule type" value="Genomic_DNA"/>
</dbReference>
<feature type="transmembrane region" description="Helical" evidence="8">
    <location>
        <begin position="982"/>
        <end position="1006"/>
    </location>
</feature>
<evidence type="ECO:0000256" key="3">
    <source>
        <dbReference type="ARBA" id="ARBA00022475"/>
    </source>
</evidence>
<evidence type="ECO:0000256" key="4">
    <source>
        <dbReference type="ARBA" id="ARBA00022519"/>
    </source>
</evidence>
<evidence type="ECO:0000256" key="7">
    <source>
        <dbReference type="ARBA" id="ARBA00023136"/>
    </source>
</evidence>
<feature type="transmembrane region" description="Helical" evidence="8">
    <location>
        <begin position="949"/>
        <end position="970"/>
    </location>
</feature>
<proteinExistence type="inferred from homology"/>
<comment type="caution">
    <text evidence="9">The sequence shown here is derived from an EMBL/GenBank/DDBJ whole genome shotgun (WGS) entry which is preliminary data.</text>
</comment>
<dbReference type="Pfam" id="PF00873">
    <property type="entry name" value="ACR_tran"/>
    <property type="match status" value="1"/>
</dbReference>
<dbReference type="Gene3D" id="3.30.70.1440">
    <property type="entry name" value="Multidrug efflux transporter AcrB pore domain"/>
    <property type="match status" value="1"/>
</dbReference>
<organism evidence="9 10">
    <name type="scientific">Pantoea brenneri</name>
    <dbReference type="NCBI Taxonomy" id="472694"/>
    <lineage>
        <taxon>Bacteria</taxon>
        <taxon>Pseudomonadati</taxon>
        <taxon>Pseudomonadota</taxon>
        <taxon>Gammaproteobacteria</taxon>
        <taxon>Enterobacterales</taxon>
        <taxon>Erwiniaceae</taxon>
        <taxon>Pantoea</taxon>
    </lineage>
</organism>
<keyword evidence="3 8" id="KW-1003">Cell membrane</keyword>
<dbReference type="AlphaFoldDB" id="A0AAX3J5V0"/>
<protein>
    <recommendedName>
        <fullName evidence="8">Multidrug resistance protein MdtC</fullName>
    </recommendedName>
    <alternativeName>
        <fullName evidence="8">Multidrug transporter MdtC</fullName>
    </alternativeName>
</protein>
<comment type="caution">
    <text evidence="8">Lacks conserved residue(s) required for the propagation of feature annotation.</text>
</comment>
<comment type="subcellular location">
    <subcellularLocation>
        <location evidence="1 8">Cell inner membrane</location>
        <topology evidence="1 8">Multi-pass membrane protein</topology>
    </subcellularLocation>
</comment>
<dbReference type="GO" id="GO:0042910">
    <property type="term" value="F:xenobiotic transmembrane transporter activity"/>
    <property type="evidence" value="ECO:0007669"/>
    <property type="project" value="TreeGrafter"/>
</dbReference>
<feature type="transmembrane region" description="Helical" evidence="8">
    <location>
        <begin position="360"/>
        <end position="384"/>
    </location>
</feature>
<dbReference type="InterPro" id="IPR027463">
    <property type="entry name" value="AcrB_DN_DC_subdom"/>
</dbReference>
<feature type="transmembrane region" description="Helical" evidence="8">
    <location>
        <begin position="853"/>
        <end position="871"/>
    </location>
</feature>
<evidence type="ECO:0000313" key="9">
    <source>
        <dbReference type="EMBL" id="VXB79612.1"/>
    </source>
</evidence>
<keyword evidence="5 8" id="KW-0812">Transmembrane</keyword>
<accession>A0AAX3J5V0</accession>
<dbReference type="SUPFAM" id="SSF82866">
    <property type="entry name" value="Multidrug efflux transporter AcrB transmembrane domain"/>
    <property type="match status" value="2"/>
</dbReference>
<name>A0AAX3J5V0_9GAMM</name>
<dbReference type="NCBIfam" id="NF033617">
    <property type="entry name" value="RND_permease_2"/>
    <property type="match status" value="1"/>
</dbReference>
<keyword evidence="6 8" id="KW-1133">Transmembrane helix</keyword>
<feature type="transmembrane region" description="Helical" evidence="8">
    <location>
        <begin position="904"/>
        <end position="929"/>
    </location>
</feature>
<dbReference type="FunFam" id="3.30.70.1430:FF:000001">
    <property type="entry name" value="Efflux pump membrane transporter"/>
    <property type="match status" value="1"/>
</dbReference>
<comment type="similarity">
    <text evidence="8">Belongs to the resistance-nodulation-cell division (RND) (TC 2.A.6) family. MdtC subfamily.</text>
</comment>
<evidence type="ECO:0000256" key="6">
    <source>
        <dbReference type="ARBA" id="ARBA00022989"/>
    </source>
</evidence>
<dbReference type="InterPro" id="IPR001036">
    <property type="entry name" value="Acrflvin-R"/>
</dbReference>
<feature type="transmembrane region" description="Helical" evidence="8">
    <location>
        <begin position="336"/>
        <end position="353"/>
    </location>
</feature>
<dbReference type="SUPFAM" id="SSF82693">
    <property type="entry name" value="Multidrug efflux transporter AcrB pore domain, PN1, PN2, PC1 and PC2 subdomains"/>
    <property type="match status" value="4"/>
</dbReference>
<gene>
    <name evidence="8 9" type="primary">mdtC</name>
    <name evidence="9" type="ORF">PANT111_170291</name>
</gene>
<evidence type="ECO:0000256" key="5">
    <source>
        <dbReference type="ARBA" id="ARBA00022692"/>
    </source>
</evidence>
<dbReference type="Proteomes" id="UP000433737">
    <property type="component" value="Unassembled WGS sequence"/>
</dbReference>
<dbReference type="RefSeq" id="WP_094106146.1">
    <property type="nucleotide sequence ID" value="NZ_CAUQFK010000075.1"/>
</dbReference>
<dbReference type="FunFam" id="1.20.1640.10:FF:000001">
    <property type="entry name" value="Efflux pump membrane transporter"/>
    <property type="match status" value="1"/>
</dbReference>
<dbReference type="PANTHER" id="PTHR32063">
    <property type="match status" value="1"/>
</dbReference>
<dbReference type="PANTHER" id="PTHR32063:SF34">
    <property type="entry name" value="MULTIDRUG RESISTANCE PROTEIN MDTC"/>
    <property type="match status" value="1"/>
</dbReference>
<dbReference type="SUPFAM" id="SSF82714">
    <property type="entry name" value="Multidrug efflux transporter AcrB TolC docking domain, DN and DC subdomains"/>
    <property type="match status" value="2"/>
</dbReference>
<feature type="transmembrane region" description="Helical" evidence="8">
    <location>
        <begin position="431"/>
        <end position="457"/>
    </location>
</feature>
<keyword evidence="4 8" id="KW-0997">Cell inner membrane</keyword>
<dbReference type="Gene3D" id="1.20.1640.10">
    <property type="entry name" value="Multidrug efflux transporter AcrB transmembrane domain"/>
    <property type="match status" value="2"/>
</dbReference>
<dbReference type="FunFam" id="3.30.2090.10:FF:000004">
    <property type="entry name" value="Multidrug resistance protein MdtC"/>
    <property type="match status" value="1"/>
</dbReference>
<feature type="transmembrane region" description="Helical" evidence="8">
    <location>
        <begin position="463"/>
        <end position="490"/>
    </location>
</feature>
<evidence type="ECO:0000313" key="10">
    <source>
        <dbReference type="Proteomes" id="UP000433737"/>
    </source>
</evidence>
<dbReference type="InterPro" id="IPR023931">
    <property type="entry name" value="Multidrug-R_MdtC"/>
</dbReference>
<sequence>MKFFALFIHRPVATTLLTLAIALAGILGFRLLPVAPLPQVDFPVIVISASLPGAAPEIMASSVATPLERSLGRIAGVSEMTSTSSLGSTRIILVFDFDRDINGAARDVQAAINAAQSLLPTGMPSRPTYRKVNPSDAPIMIMTLTSDSYNPGQLYDYASTQLAQKLSQIEGVGDVTVGGSSLPAVRVALNPQALFNQGVSLDAVRTAISNANQRRPQGALDDSQQRWQLRTNDALQTATEYQPLIVHYNNGAAVRLSDVATVEDSVQDVRNAGMSRGKPAVLLLIRKTPEANVIDTVDRIRAEMPLLHEVIPAAIDLQIAQDRSPTIRASLHEVEQSLVIAVALVILVVFVFLRSGRATLIPAVAVPVSLIGTFAAMYLCGFSLNNLSLMALTIATGFVVDDAIVVLENIARHVEAGMKPLPAALKGVREVGFTVLSMSLSLIAVFLPLLMIGGLIGRFFSEFAITLSVAIVISLFISVTLTPMMCAYLLKPSAPGSQPRRHGSGRLLLAIQQGYGRSLNVVLNHARWVLLLFFATIALTVWLFISIPKTFMPEQDTGRLSGFISADQSISFQAMRSKLQDFMEIVGADPAVESVVGFTGGMRTNSGSMFISLKPLSERKENAQAVIARLRVKLAKEPGANLYLNAVQDLRVGGRESNAGYQYSLLSDNLDDLRSWEPKIRQAFAALPQLADVNSDQQDKGSEMALTYDRESMARLGINVAEANALLNNAFGQRQISTIYQPLNQYKVVMEVDPRYTQDISALSQMFVINSEGKAIPLSWFAHWQPANAPLSVNHEGLSAASTISFNLPEGVSLSQASEAIERTMTSLGVPSSVRGSFAGTAQVFQQSQSSQLWLMLAAIGAVYIVLGMLYESYVHPLTILSTLPSAGVGALLALELFDTPFSLIALIGILLLIGIVKKNAIMMVDFALEAQRNGQLSAREAIFQACLLRFRPILMTTLAALFGALPLVLTSGDGAELRQPLGITIAGGLVMSQLLTLYTTPVVYLMMDKLRRKKRPLALAQQQ</sequence>
<keyword evidence="7 8" id="KW-0472">Membrane</keyword>
<dbReference type="Gene3D" id="3.30.70.1320">
    <property type="entry name" value="Multidrug efflux transporter AcrB pore domain like"/>
    <property type="match status" value="1"/>
</dbReference>
<dbReference type="PRINTS" id="PR00702">
    <property type="entry name" value="ACRIFLAVINRP"/>
</dbReference>
<dbReference type="HAMAP" id="MF_01424">
    <property type="entry name" value="MdtC"/>
    <property type="match status" value="1"/>
</dbReference>
<dbReference type="Gene3D" id="3.30.2090.10">
    <property type="entry name" value="Multidrug efflux transporter AcrB TolC docking domain, DN and DC subdomains"/>
    <property type="match status" value="2"/>
</dbReference>
<evidence type="ECO:0000256" key="8">
    <source>
        <dbReference type="HAMAP-Rule" id="MF_01424"/>
    </source>
</evidence>
<reference evidence="9 10" key="1">
    <citation type="submission" date="2019-10" db="EMBL/GenBank/DDBJ databases">
        <authorList>
            <person name="Karimi E."/>
        </authorList>
    </citation>
    <scope>NUCLEOTIDE SEQUENCE [LARGE SCALE GENOMIC DNA]</scope>
    <source>
        <strain evidence="9">Pantoea sp. 111</strain>
    </source>
</reference>
<dbReference type="Gene3D" id="3.30.70.1430">
    <property type="entry name" value="Multidrug efflux transporter AcrB pore domain"/>
    <property type="match status" value="2"/>
</dbReference>